<dbReference type="GO" id="GO:0005730">
    <property type="term" value="C:nucleolus"/>
    <property type="evidence" value="ECO:0007669"/>
    <property type="project" value="TreeGrafter"/>
</dbReference>
<keyword evidence="6" id="KW-1185">Reference proteome</keyword>
<dbReference type="EMBL" id="JAACJK010000013">
    <property type="protein sequence ID" value="KAF5338510.1"/>
    <property type="molecule type" value="Genomic_DNA"/>
</dbReference>
<dbReference type="SMART" id="SM00343">
    <property type="entry name" value="ZnF_C2HC"/>
    <property type="match status" value="4"/>
</dbReference>
<proteinExistence type="predicted"/>
<feature type="domain" description="CCHC-type" evidence="4">
    <location>
        <begin position="192"/>
        <end position="207"/>
    </location>
</feature>
<dbReference type="PROSITE" id="PS50158">
    <property type="entry name" value="ZF_CCHC"/>
    <property type="match status" value="2"/>
</dbReference>
<dbReference type="Gene3D" id="4.10.60.10">
    <property type="entry name" value="Zinc finger, CCHC-type"/>
    <property type="match status" value="2"/>
</dbReference>
<sequence>MTRVTNFGRKRTYVEAGFAGVDDDRTPSQPPAQTQVQAAHPPEANPSTSNASEQGQSSKTGDVSNGGPQQKKKAKGTPTEAVPRKHPKRHRSKKGKGPGAGMNIPKAEKEKQAATSAAAAGSAPGADATPRQPVLPNNGWVYKDEPASDGQPPAKKSRIRQPNDGMPRGSRPNPKEQRRLARIDEKLRTTTCFACREKGHAAKDCPKASELGATAEEETQQKGGAPVTGICYRCGATNHNLSRCHKLADPENPLPFASCFVCSGKGHLAGNCPQNKDRGVYPNGGCCKICGDTTHLAKECGVRRNEPTIKAAVGMGAGAGADEDDFMVINRRAKEVEKEEHVEERLKKVMDASERAPTMLKGSAVPAKKKVVVF</sequence>
<dbReference type="SUPFAM" id="SSF57756">
    <property type="entry name" value="Retrovirus zinc finger-like domains"/>
    <property type="match status" value="2"/>
</dbReference>
<evidence type="ECO:0000256" key="2">
    <source>
        <dbReference type="PROSITE-ProRule" id="PRU00047"/>
    </source>
</evidence>
<reference evidence="5 6" key="1">
    <citation type="journal article" date="2020" name="ISME J.">
        <title>Uncovering the hidden diversity of litter-decomposition mechanisms in mushroom-forming fungi.</title>
        <authorList>
            <person name="Floudas D."/>
            <person name="Bentzer J."/>
            <person name="Ahren D."/>
            <person name="Johansson T."/>
            <person name="Persson P."/>
            <person name="Tunlid A."/>
        </authorList>
    </citation>
    <scope>NUCLEOTIDE SEQUENCE [LARGE SCALE GENOMIC DNA]</scope>
    <source>
        <strain evidence="5 6">CBS 175.51</strain>
    </source>
</reference>
<dbReference type="GO" id="GO:0008270">
    <property type="term" value="F:zinc ion binding"/>
    <property type="evidence" value="ECO:0007669"/>
    <property type="project" value="UniProtKB-KW"/>
</dbReference>
<dbReference type="GO" id="GO:0003676">
    <property type="term" value="F:nucleic acid binding"/>
    <property type="evidence" value="ECO:0007669"/>
    <property type="project" value="InterPro"/>
</dbReference>
<dbReference type="Pfam" id="PF00098">
    <property type="entry name" value="zf-CCHC"/>
    <property type="match status" value="1"/>
</dbReference>
<dbReference type="PANTHER" id="PTHR46242:SF1">
    <property type="entry name" value="ZINC FINGER CCHC DOMAIN-CONTAINING PROTEIN 9"/>
    <property type="match status" value="1"/>
</dbReference>
<keyword evidence="1" id="KW-0507">mRNA processing</keyword>
<feature type="domain" description="CCHC-type" evidence="4">
    <location>
        <begin position="259"/>
        <end position="274"/>
    </location>
</feature>
<evidence type="ECO:0000313" key="5">
    <source>
        <dbReference type="EMBL" id="KAF5338510.1"/>
    </source>
</evidence>
<keyword evidence="2" id="KW-0863">Zinc-finger</keyword>
<feature type="compositionally biased region" description="Basic residues" evidence="3">
    <location>
        <begin position="84"/>
        <end position="96"/>
    </location>
</feature>
<accession>A0A8H5CB57</accession>
<dbReference type="InterPro" id="IPR001878">
    <property type="entry name" value="Znf_CCHC"/>
</dbReference>
<dbReference type="OrthoDB" id="3863715at2759"/>
<organism evidence="5 6">
    <name type="scientific">Ephemerocybe angulata</name>
    <dbReference type="NCBI Taxonomy" id="980116"/>
    <lineage>
        <taxon>Eukaryota</taxon>
        <taxon>Fungi</taxon>
        <taxon>Dikarya</taxon>
        <taxon>Basidiomycota</taxon>
        <taxon>Agaricomycotina</taxon>
        <taxon>Agaricomycetes</taxon>
        <taxon>Agaricomycetidae</taxon>
        <taxon>Agaricales</taxon>
        <taxon>Agaricineae</taxon>
        <taxon>Psathyrellaceae</taxon>
        <taxon>Ephemerocybe</taxon>
    </lineage>
</organism>
<protein>
    <recommendedName>
        <fullName evidence="4">CCHC-type domain-containing protein</fullName>
    </recommendedName>
</protein>
<dbReference type="InterPro" id="IPR036875">
    <property type="entry name" value="Znf_CCHC_sf"/>
</dbReference>
<name>A0A8H5CB57_9AGAR</name>
<dbReference type="AlphaFoldDB" id="A0A8H5CB57"/>
<dbReference type="Proteomes" id="UP000541558">
    <property type="component" value="Unassembled WGS sequence"/>
</dbReference>
<dbReference type="PANTHER" id="PTHR46242">
    <property type="entry name" value="ZINC FINGER CCHC DOMAIN-CONTAINING PROTEIN 9 ZCCHC9"/>
    <property type="match status" value="1"/>
</dbReference>
<evidence type="ECO:0000313" key="6">
    <source>
        <dbReference type="Proteomes" id="UP000541558"/>
    </source>
</evidence>
<keyword evidence="2" id="KW-0862">Zinc</keyword>
<feature type="compositionally biased region" description="Polar residues" evidence="3">
    <location>
        <begin position="45"/>
        <end position="68"/>
    </location>
</feature>
<evidence type="ECO:0000259" key="4">
    <source>
        <dbReference type="PROSITE" id="PS50158"/>
    </source>
</evidence>
<feature type="compositionally biased region" description="Low complexity" evidence="3">
    <location>
        <begin position="113"/>
        <end position="130"/>
    </location>
</feature>
<feature type="region of interest" description="Disordered" evidence="3">
    <location>
        <begin position="1"/>
        <end position="183"/>
    </location>
</feature>
<evidence type="ECO:0000256" key="1">
    <source>
        <dbReference type="ARBA" id="ARBA00022664"/>
    </source>
</evidence>
<evidence type="ECO:0000256" key="3">
    <source>
        <dbReference type="SAM" id="MobiDB-lite"/>
    </source>
</evidence>
<comment type="caution">
    <text evidence="5">The sequence shown here is derived from an EMBL/GenBank/DDBJ whole genome shotgun (WGS) entry which is preliminary data.</text>
</comment>
<gene>
    <name evidence="5" type="ORF">D9611_013299</name>
</gene>
<feature type="compositionally biased region" description="Basic and acidic residues" evidence="3">
    <location>
        <begin position="173"/>
        <end position="183"/>
    </location>
</feature>
<dbReference type="InterPro" id="IPR042246">
    <property type="entry name" value="ZCCHC9"/>
</dbReference>
<dbReference type="GO" id="GO:0006397">
    <property type="term" value="P:mRNA processing"/>
    <property type="evidence" value="ECO:0007669"/>
    <property type="project" value="UniProtKB-KW"/>
</dbReference>
<keyword evidence="2" id="KW-0479">Metal-binding</keyword>